<dbReference type="InterPro" id="IPR058513">
    <property type="entry name" value="DUF8200"/>
</dbReference>
<dbReference type="RefSeq" id="WP_198578092.1">
    <property type="nucleotide sequence ID" value="NZ_JADWOX010000019.1"/>
</dbReference>
<dbReference type="Pfam" id="PF26624">
    <property type="entry name" value="DUF8200"/>
    <property type="match status" value="1"/>
</dbReference>
<keyword evidence="3" id="KW-1185">Reference proteome</keyword>
<keyword evidence="1" id="KW-0732">Signal</keyword>
<feature type="signal peptide" evidence="1">
    <location>
        <begin position="1"/>
        <end position="20"/>
    </location>
</feature>
<evidence type="ECO:0000313" key="3">
    <source>
        <dbReference type="Proteomes" id="UP000639859"/>
    </source>
</evidence>
<evidence type="ECO:0000256" key="1">
    <source>
        <dbReference type="SAM" id="SignalP"/>
    </source>
</evidence>
<proteinExistence type="predicted"/>
<gene>
    <name evidence="2" type="ORF">I4Q42_21225</name>
</gene>
<organism evidence="2 3">
    <name type="scientific">Caulobacter hibisci</name>
    <dbReference type="NCBI Taxonomy" id="2035993"/>
    <lineage>
        <taxon>Bacteria</taxon>
        <taxon>Pseudomonadati</taxon>
        <taxon>Pseudomonadota</taxon>
        <taxon>Alphaproteobacteria</taxon>
        <taxon>Caulobacterales</taxon>
        <taxon>Caulobacteraceae</taxon>
        <taxon>Caulobacter</taxon>
    </lineage>
</organism>
<reference evidence="2 3" key="1">
    <citation type="submission" date="2020-11" db="EMBL/GenBank/DDBJ databases">
        <title>genome sequence of strain KACC 18849.</title>
        <authorList>
            <person name="Gao J."/>
            <person name="Zhang X."/>
        </authorList>
    </citation>
    <scope>NUCLEOTIDE SEQUENCE [LARGE SCALE GENOMIC DNA]</scope>
    <source>
        <strain evidence="2 3">KACC 18849</strain>
    </source>
</reference>
<sequence>MRSFLFAVAAMAATGGPAMAEPQAQNAWLTLSAPAPRDYVVFDGAAWRCEGQVCRSIQVKSLPPLRSCRRLARELGPVTGFSYRGVTLSDAQLADCNPARFATTPGPAKVAAAR</sequence>
<dbReference type="InterPro" id="IPR058067">
    <property type="entry name" value="CC_3452-like"/>
</dbReference>
<accession>A0ABS0T2U7</accession>
<protein>
    <submittedName>
        <fullName evidence="2">Uncharacterized protein</fullName>
    </submittedName>
</protein>
<dbReference type="EMBL" id="JADWOX010000019">
    <property type="protein sequence ID" value="MBI1686198.1"/>
    <property type="molecule type" value="Genomic_DNA"/>
</dbReference>
<name>A0ABS0T2U7_9CAUL</name>
<dbReference type="Proteomes" id="UP000639859">
    <property type="component" value="Unassembled WGS sequence"/>
</dbReference>
<dbReference type="NCBIfam" id="NF047636">
    <property type="entry name" value="CC_3452_fam"/>
    <property type="match status" value="1"/>
</dbReference>
<evidence type="ECO:0000313" key="2">
    <source>
        <dbReference type="EMBL" id="MBI1686198.1"/>
    </source>
</evidence>
<comment type="caution">
    <text evidence="2">The sequence shown here is derived from an EMBL/GenBank/DDBJ whole genome shotgun (WGS) entry which is preliminary data.</text>
</comment>
<feature type="chain" id="PRO_5045794164" evidence="1">
    <location>
        <begin position="21"/>
        <end position="114"/>
    </location>
</feature>